<name>A0ABU5Z8D1_9FLAO</name>
<keyword evidence="1" id="KW-1133">Transmembrane helix</keyword>
<evidence type="ECO:0000313" key="2">
    <source>
        <dbReference type="EMBL" id="MEB3075225.1"/>
    </source>
</evidence>
<organism evidence="2 3">
    <name type="scientific">Capnocytophaga gingivalis</name>
    <dbReference type="NCBI Taxonomy" id="1017"/>
    <lineage>
        <taxon>Bacteria</taxon>
        <taxon>Pseudomonadati</taxon>
        <taxon>Bacteroidota</taxon>
        <taxon>Flavobacteriia</taxon>
        <taxon>Flavobacteriales</taxon>
        <taxon>Flavobacteriaceae</taxon>
        <taxon>Capnocytophaga</taxon>
    </lineage>
</organism>
<evidence type="ECO:0000313" key="3">
    <source>
        <dbReference type="Proteomes" id="UP001311730"/>
    </source>
</evidence>
<accession>A0ABU5Z8D1</accession>
<dbReference type="RefSeq" id="WP_323983456.1">
    <property type="nucleotide sequence ID" value="NZ_JAYKBW010000008.1"/>
</dbReference>
<protein>
    <submittedName>
        <fullName evidence="2">Uncharacterized protein</fullName>
    </submittedName>
</protein>
<feature type="transmembrane region" description="Helical" evidence="1">
    <location>
        <begin position="6"/>
        <end position="25"/>
    </location>
</feature>
<keyword evidence="3" id="KW-1185">Reference proteome</keyword>
<feature type="transmembrane region" description="Helical" evidence="1">
    <location>
        <begin position="95"/>
        <end position="113"/>
    </location>
</feature>
<evidence type="ECO:0000256" key="1">
    <source>
        <dbReference type="SAM" id="Phobius"/>
    </source>
</evidence>
<dbReference type="EMBL" id="JAYKBW010000008">
    <property type="protein sequence ID" value="MEB3075225.1"/>
    <property type="molecule type" value="Genomic_DNA"/>
</dbReference>
<feature type="transmembrane region" description="Helical" evidence="1">
    <location>
        <begin position="61"/>
        <end position="83"/>
    </location>
</feature>
<comment type="caution">
    <text evidence="2">The sequence shown here is derived from an EMBL/GenBank/DDBJ whole genome shotgun (WGS) entry which is preliminary data.</text>
</comment>
<keyword evidence="1" id="KW-0472">Membrane</keyword>
<proteinExistence type="predicted"/>
<gene>
    <name evidence="2" type="ORF">VJJ08_07935</name>
</gene>
<sequence length="229" mass="27544">MDIDIFFLISVFHYALMGALLYFVAFRKNDFEQRVARYIPYHAISVQRKQYLEKVEKYKRYICNGLAIFFVLVFIIPLGYLIALDILKGWMLMQVASWALSPLIFLFWGYYLLSSVVKRNAKAQHLLLEEMSDKDFEYLLKVQKNLSWLRKYFPFFILCKDKLYFFTFFTIREIDPKRVEKMRSWSSKGDNRTVLIKHPKWFMTSMTGRVYPHLQDIIKKYNPQADIKS</sequence>
<reference evidence="2 3" key="1">
    <citation type="submission" date="2023-12" db="EMBL/GenBank/DDBJ databases">
        <title>Genomic sequences of Capnocytophaga and Parvimonas strains.</title>
        <authorList>
            <person name="Watt R.M."/>
            <person name="Wang M."/>
            <person name="Yang T."/>
            <person name="Tong W.M."/>
        </authorList>
    </citation>
    <scope>NUCLEOTIDE SEQUENCE [LARGE SCALE GENOMIC DNA]</scope>
    <source>
        <strain evidence="2 3">CCUG 13096</strain>
    </source>
</reference>
<dbReference type="Proteomes" id="UP001311730">
    <property type="component" value="Unassembled WGS sequence"/>
</dbReference>
<keyword evidence="1" id="KW-0812">Transmembrane</keyword>